<feature type="transmembrane region" description="Helical" evidence="2">
    <location>
        <begin position="62"/>
        <end position="82"/>
    </location>
</feature>
<dbReference type="Proteomes" id="UP000619260">
    <property type="component" value="Unassembled WGS sequence"/>
</dbReference>
<keyword evidence="2" id="KW-0472">Membrane</keyword>
<dbReference type="PANTHER" id="PTHR30590:SF3">
    <property type="entry name" value="HYPOTHETICAL MEMBRANE SPANNING PROTEIN"/>
    <property type="match status" value="1"/>
</dbReference>
<dbReference type="InterPro" id="IPR007349">
    <property type="entry name" value="DUF418"/>
</dbReference>
<evidence type="ECO:0000313" key="4">
    <source>
        <dbReference type="EMBL" id="GIJ46812.1"/>
    </source>
</evidence>
<reference evidence="4" key="1">
    <citation type="submission" date="2021-01" db="EMBL/GenBank/DDBJ databases">
        <title>Whole genome shotgun sequence of Virgisporangium aliadipatigenens NBRC 105644.</title>
        <authorList>
            <person name="Komaki H."/>
            <person name="Tamura T."/>
        </authorList>
    </citation>
    <scope>NUCLEOTIDE SEQUENCE</scope>
    <source>
        <strain evidence="4">NBRC 105644</strain>
    </source>
</reference>
<feature type="transmembrane region" description="Helical" evidence="2">
    <location>
        <begin position="176"/>
        <end position="195"/>
    </location>
</feature>
<feature type="compositionally biased region" description="Polar residues" evidence="1">
    <location>
        <begin position="30"/>
        <end position="39"/>
    </location>
</feature>
<keyword evidence="2" id="KW-1133">Transmembrane helix</keyword>
<dbReference type="PANTHER" id="PTHR30590">
    <property type="entry name" value="INNER MEMBRANE PROTEIN"/>
    <property type="match status" value="1"/>
</dbReference>
<feature type="region of interest" description="Disordered" evidence="1">
    <location>
        <begin position="21"/>
        <end position="42"/>
    </location>
</feature>
<dbReference type="InterPro" id="IPR052529">
    <property type="entry name" value="Bact_Transport_Assoc"/>
</dbReference>
<dbReference type="Pfam" id="PF04235">
    <property type="entry name" value="DUF418"/>
    <property type="match status" value="1"/>
</dbReference>
<keyword evidence="5" id="KW-1185">Reference proteome</keyword>
<feature type="transmembrane region" description="Helical" evidence="2">
    <location>
        <begin position="130"/>
        <end position="148"/>
    </location>
</feature>
<feature type="transmembrane region" description="Helical" evidence="2">
    <location>
        <begin position="304"/>
        <end position="323"/>
    </location>
</feature>
<protein>
    <submittedName>
        <fullName evidence="4">Membrane protein</fullName>
    </submittedName>
</protein>
<proteinExistence type="predicted"/>
<evidence type="ECO:0000313" key="5">
    <source>
        <dbReference type="Proteomes" id="UP000619260"/>
    </source>
</evidence>
<evidence type="ECO:0000256" key="1">
    <source>
        <dbReference type="SAM" id="MobiDB-lite"/>
    </source>
</evidence>
<dbReference type="AlphaFoldDB" id="A0A8J4DS06"/>
<feature type="transmembrane region" description="Helical" evidence="2">
    <location>
        <begin position="263"/>
        <end position="284"/>
    </location>
</feature>
<evidence type="ECO:0000259" key="3">
    <source>
        <dbReference type="Pfam" id="PF04235"/>
    </source>
</evidence>
<keyword evidence="2" id="KW-0812">Transmembrane</keyword>
<feature type="transmembrane region" description="Helical" evidence="2">
    <location>
        <begin position="329"/>
        <end position="351"/>
    </location>
</feature>
<dbReference type="EMBL" id="BOPF01000012">
    <property type="protein sequence ID" value="GIJ46812.1"/>
    <property type="molecule type" value="Genomic_DNA"/>
</dbReference>
<feature type="domain" description="DUF418" evidence="3">
    <location>
        <begin position="220"/>
        <end position="370"/>
    </location>
</feature>
<accession>A0A8J4DS06</accession>
<feature type="transmembrane region" description="Helical" evidence="2">
    <location>
        <begin position="154"/>
        <end position="169"/>
    </location>
</feature>
<feature type="transmembrane region" description="Helical" evidence="2">
    <location>
        <begin position="224"/>
        <end position="243"/>
    </location>
</feature>
<gene>
    <name evidence="4" type="ORF">Val02_36980</name>
</gene>
<comment type="caution">
    <text evidence="4">The sequence shown here is derived from an EMBL/GenBank/DDBJ whole genome shotgun (WGS) entry which is preliminary data.</text>
</comment>
<sequence>MGLTVLVAETHRTGGHTFVASEADEGGQKRQASPRQGETVTADRADLSTAGPRIHALDTLRGFALCGILIVNIYQQVVFRGAAAGSAPRMPLAVQLLFYERFYPIFSILFGVGFGIFLRRAALRTDRPRLVLARRLGWLFLIGLAHFAFHPGEALTAYALAGLVVLLPLSRAGGRVALAVSLVLLFVGAQLVVGYGPIPGLLALGYALAMLEVPAALERRTGRVAVGFLVFGTLAVAWIALRLADVAIPFWNVVGGPGGGVSLLGPLAGVATGLAYCCGLLLLLRTPAGPALSAVLSPMGRMALTNYLSATALLLTLGPPLGIDSTRDLPRIVGLTVGILVLQAAWSAWWLRRFRYGPAEWAWRCLTWWRRAPIRLPSPAPVS</sequence>
<feature type="transmembrane region" description="Helical" evidence="2">
    <location>
        <begin position="201"/>
        <end position="217"/>
    </location>
</feature>
<organism evidence="4 5">
    <name type="scientific">Virgisporangium aliadipatigenens</name>
    <dbReference type="NCBI Taxonomy" id="741659"/>
    <lineage>
        <taxon>Bacteria</taxon>
        <taxon>Bacillati</taxon>
        <taxon>Actinomycetota</taxon>
        <taxon>Actinomycetes</taxon>
        <taxon>Micromonosporales</taxon>
        <taxon>Micromonosporaceae</taxon>
        <taxon>Virgisporangium</taxon>
    </lineage>
</organism>
<name>A0A8J4DS06_9ACTN</name>
<feature type="transmembrane region" description="Helical" evidence="2">
    <location>
        <begin position="102"/>
        <end position="118"/>
    </location>
</feature>
<evidence type="ECO:0000256" key="2">
    <source>
        <dbReference type="SAM" id="Phobius"/>
    </source>
</evidence>